<keyword evidence="4 12" id="KW-0808">Transferase</keyword>
<dbReference type="RefSeq" id="WP_045087046.1">
    <property type="nucleotide sequence ID" value="NZ_LN824141.1"/>
</dbReference>
<dbReference type="Gene3D" id="3.90.1150.10">
    <property type="entry name" value="Aspartate Aminotransferase, domain 1"/>
    <property type="match status" value="1"/>
</dbReference>
<comment type="cofactor">
    <cofactor evidence="1 10">
        <name>pyridoxal 5'-phosphate</name>
        <dbReference type="ChEBI" id="CHEBI:597326"/>
    </cofactor>
</comment>
<dbReference type="Proteomes" id="UP000032809">
    <property type="component" value="Chromosome I"/>
</dbReference>
<dbReference type="AlphaFoldDB" id="A0A0C7NVE7"/>
<dbReference type="EMBL" id="LN824141">
    <property type="protein sequence ID" value="CEP77423.1"/>
    <property type="molecule type" value="Genomic_DNA"/>
</dbReference>
<dbReference type="Gene3D" id="1.10.260.50">
    <property type="match status" value="1"/>
</dbReference>
<dbReference type="InterPro" id="IPR000192">
    <property type="entry name" value="Aminotrans_V_dom"/>
</dbReference>
<dbReference type="FunFam" id="3.40.640.10:FF:000084">
    <property type="entry name" value="IscS-like cysteine desulfurase"/>
    <property type="match status" value="1"/>
</dbReference>
<dbReference type="EC" id="2.8.1.7" evidence="3"/>
<evidence type="ECO:0000256" key="6">
    <source>
        <dbReference type="ARBA" id="ARBA00022898"/>
    </source>
</evidence>
<evidence type="ECO:0000313" key="13">
    <source>
        <dbReference type="Proteomes" id="UP000032809"/>
    </source>
</evidence>
<evidence type="ECO:0000256" key="10">
    <source>
        <dbReference type="RuleBase" id="RU004504"/>
    </source>
</evidence>
<evidence type="ECO:0000256" key="1">
    <source>
        <dbReference type="ARBA" id="ARBA00001933"/>
    </source>
</evidence>
<dbReference type="PIRSF" id="PIRSF005572">
    <property type="entry name" value="NifS"/>
    <property type="match status" value="1"/>
</dbReference>
<dbReference type="HOGENOM" id="CLU_003433_0_0_0"/>
<dbReference type="InterPro" id="IPR020578">
    <property type="entry name" value="Aminotrans_V_PyrdxlP_BS"/>
</dbReference>
<dbReference type="GO" id="GO:0051536">
    <property type="term" value="F:iron-sulfur cluster binding"/>
    <property type="evidence" value="ECO:0007669"/>
    <property type="project" value="UniProtKB-KW"/>
</dbReference>
<name>A0A0C7NVE7_DEFTU</name>
<dbReference type="STRING" id="1006576.DTL3_0089"/>
<proteinExistence type="inferred from homology"/>
<dbReference type="Pfam" id="PF00266">
    <property type="entry name" value="Aminotran_5"/>
    <property type="match status" value="1"/>
</dbReference>
<gene>
    <name evidence="12" type="ORF">DTL3_0089</name>
</gene>
<dbReference type="PANTHER" id="PTHR11601">
    <property type="entry name" value="CYSTEINE DESULFURYLASE FAMILY MEMBER"/>
    <property type="match status" value="1"/>
</dbReference>
<evidence type="ECO:0000256" key="5">
    <source>
        <dbReference type="ARBA" id="ARBA00022723"/>
    </source>
</evidence>
<dbReference type="OrthoDB" id="9808002at2"/>
<evidence type="ECO:0000256" key="2">
    <source>
        <dbReference type="ARBA" id="ARBA00006490"/>
    </source>
</evidence>
<dbReference type="PATRIC" id="fig|1006576.9.peg.87"/>
<keyword evidence="6" id="KW-0663">Pyridoxal phosphate</keyword>
<dbReference type="GO" id="GO:0046872">
    <property type="term" value="F:metal ion binding"/>
    <property type="evidence" value="ECO:0007669"/>
    <property type="project" value="UniProtKB-KW"/>
</dbReference>
<keyword evidence="8" id="KW-0411">Iron-sulfur</keyword>
<evidence type="ECO:0000256" key="3">
    <source>
        <dbReference type="ARBA" id="ARBA00012239"/>
    </source>
</evidence>
<dbReference type="KEGG" id="dtn:DTL3_0089"/>
<dbReference type="InterPro" id="IPR016454">
    <property type="entry name" value="Cysteine_dSase"/>
</dbReference>
<keyword evidence="13" id="KW-1185">Reference proteome</keyword>
<feature type="domain" description="Aminotransferase class V" evidence="11">
    <location>
        <begin position="2"/>
        <end position="363"/>
    </location>
</feature>
<comment type="similarity">
    <text evidence="2">Belongs to the class-V pyridoxal-phosphate-dependent aminotransferase family. NifS/IscS subfamily.</text>
</comment>
<evidence type="ECO:0000256" key="4">
    <source>
        <dbReference type="ARBA" id="ARBA00022679"/>
    </source>
</evidence>
<evidence type="ECO:0000256" key="7">
    <source>
        <dbReference type="ARBA" id="ARBA00023004"/>
    </source>
</evidence>
<protein>
    <recommendedName>
        <fullName evidence="3">cysteine desulfurase</fullName>
        <ecNumber evidence="3">2.8.1.7</ecNumber>
    </recommendedName>
</protein>
<dbReference type="InterPro" id="IPR015422">
    <property type="entry name" value="PyrdxlP-dep_Trfase_small"/>
</dbReference>
<evidence type="ECO:0000256" key="8">
    <source>
        <dbReference type="ARBA" id="ARBA00023014"/>
    </source>
</evidence>
<dbReference type="InterPro" id="IPR015421">
    <property type="entry name" value="PyrdxlP-dep_Trfase_major"/>
</dbReference>
<evidence type="ECO:0000259" key="11">
    <source>
        <dbReference type="Pfam" id="PF00266"/>
    </source>
</evidence>
<dbReference type="PANTHER" id="PTHR11601:SF34">
    <property type="entry name" value="CYSTEINE DESULFURASE"/>
    <property type="match status" value="1"/>
</dbReference>
<evidence type="ECO:0000256" key="9">
    <source>
        <dbReference type="ARBA" id="ARBA00050776"/>
    </source>
</evidence>
<dbReference type="SUPFAM" id="SSF53383">
    <property type="entry name" value="PLP-dependent transferases"/>
    <property type="match status" value="1"/>
</dbReference>
<keyword evidence="5" id="KW-0479">Metal-binding</keyword>
<comment type="catalytic activity">
    <reaction evidence="9">
        <text>(sulfur carrier)-H + L-cysteine = (sulfur carrier)-SH + L-alanine</text>
        <dbReference type="Rhea" id="RHEA:43892"/>
        <dbReference type="Rhea" id="RHEA-COMP:14737"/>
        <dbReference type="Rhea" id="RHEA-COMP:14739"/>
        <dbReference type="ChEBI" id="CHEBI:29917"/>
        <dbReference type="ChEBI" id="CHEBI:35235"/>
        <dbReference type="ChEBI" id="CHEBI:57972"/>
        <dbReference type="ChEBI" id="CHEBI:64428"/>
        <dbReference type="EC" id="2.8.1.7"/>
    </reaction>
</comment>
<dbReference type="InterPro" id="IPR015424">
    <property type="entry name" value="PyrdxlP-dep_Trfase"/>
</dbReference>
<reference evidence="13" key="1">
    <citation type="submission" date="2014-11" db="EMBL/GenBank/DDBJ databases">
        <authorList>
            <person name="Wibberg D."/>
        </authorList>
    </citation>
    <scope>NUCLEOTIDE SEQUENCE [LARGE SCALE GENOMIC DNA]</scope>
    <source>
        <strain evidence="13">L3</strain>
    </source>
</reference>
<dbReference type="Gene3D" id="3.40.640.10">
    <property type="entry name" value="Type I PLP-dependent aspartate aminotransferase-like (Major domain)"/>
    <property type="match status" value="1"/>
</dbReference>
<sequence length="377" mass="42131">MIYFDNNATTPVDKEVAEVILKYMTELYANPNSIHSFGVQIEQYLEESRKTISEILQVLPTEIFFTSCATESINTVIRGVARANKNIGKRIITSTIEHSAVINTLKDLERNGFDVIYINVDKTGVIDLEQLANSINQNTILVSLMLANNEIGTIEPINEAYNLVKKINSNTYFHIDAVQALGKIPFNIEIFKCDFASFSAHKFHGPKGVGILYKKRGTRMYPLLTGGTQENAMRAGTQNVPGIIGTALALEKAVDQLEYMKTYIKQIRNYLADNLEKIGAKILTPLENSIPNTLGFFFPNIRGDIIVNALSEEEIFVSTTSACASKTRTESRIMKSLGYDDTNAKGLVRISLSHLNNLNEAEIFLNKLKNILNFLNY</sequence>
<dbReference type="PROSITE" id="PS00595">
    <property type="entry name" value="AA_TRANSFER_CLASS_5"/>
    <property type="match status" value="1"/>
</dbReference>
<dbReference type="GO" id="GO:0031071">
    <property type="term" value="F:cysteine desulfurase activity"/>
    <property type="evidence" value="ECO:0007669"/>
    <property type="project" value="UniProtKB-EC"/>
</dbReference>
<evidence type="ECO:0000313" key="12">
    <source>
        <dbReference type="EMBL" id="CEP77423.1"/>
    </source>
</evidence>
<organism evidence="12 13">
    <name type="scientific">Defluviitoga tunisiensis</name>
    <dbReference type="NCBI Taxonomy" id="1006576"/>
    <lineage>
        <taxon>Bacteria</taxon>
        <taxon>Thermotogati</taxon>
        <taxon>Thermotogota</taxon>
        <taxon>Thermotogae</taxon>
        <taxon>Petrotogales</taxon>
        <taxon>Petrotogaceae</taxon>
        <taxon>Defluviitoga</taxon>
    </lineage>
</organism>
<keyword evidence="7" id="KW-0408">Iron</keyword>
<accession>A0A0C7NVE7</accession>